<dbReference type="AlphaFoldDB" id="A0A914CQJ6"/>
<protein>
    <submittedName>
        <fullName evidence="3">Uncharacterized protein</fullName>
    </submittedName>
</protein>
<keyword evidence="2" id="KW-1185">Reference proteome</keyword>
<dbReference type="GO" id="GO:0031011">
    <property type="term" value="C:Ino80 complex"/>
    <property type="evidence" value="ECO:0007669"/>
    <property type="project" value="InterPro"/>
</dbReference>
<feature type="compositionally biased region" description="Polar residues" evidence="1">
    <location>
        <begin position="174"/>
        <end position="195"/>
    </location>
</feature>
<accession>A0A914CQJ6</accession>
<dbReference type="Proteomes" id="UP000887540">
    <property type="component" value="Unplaced"/>
</dbReference>
<feature type="region of interest" description="Disordered" evidence="1">
    <location>
        <begin position="150"/>
        <end position="198"/>
    </location>
</feature>
<evidence type="ECO:0000313" key="2">
    <source>
        <dbReference type="Proteomes" id="UP000887540"/>
    </source>
</evidence>
<dbReference type="CDD" id="cd21865">
    <property type="entry name" value="DEUBAD_NFRKB"/>
    <property type="match status" value="1"/>
</dbReference>
<organism evidence="2 3">
    <name type="scientific">Acrobeloides nanus</name>
    <dbReference type="NCBI Taxonomy" id="290746"/>
    <lineage>
        <taxon>Eukaryota</taxon>
        <taxon>Metazoa</taxon>
        <taxon>Ecdysozoa</taxon>
        <taxon>Nematoda</taxon>
        <taxon>Chromadorea</taxon>
        <taxon>Rhabditida</taxon>
        <taxon>Tylenchina</taxon>
        <taxon>Cephalobomorpha</taxon>
        <taxon>Cephaloboidea</taxon>
        <taxon>Cephalobidae</taxon>
        <taxon>Acrobeloides</taxon>
    </lineage>
</organism>
<evidence type="ECO:0000256" key="1">
    <source>
        <dbReference type="SAM" id="MobiDB-lite"/>
    </source>
</evidence>
<name>A0A914CQJ6_9BILA</name>
<dbReference type="PANTHER" id="PTHR13052">
    <property type="entry name" value="NFRKB-RELATED"/>
    <property type="match status" value="1"/>
</dbReference>
<dbReference type="WBParaSite" id="ACRNAN_scaffold12774.g13409.t1">
    <property type="protein sequence ID" value="ACRNAN_scaffold12774.g13409.t1"/>
    <property type="gene ID" value="ACRNAN_scaffold12774.g13409"/>
</dbReference>
<evidence type="ECO:0000313" key="3">
    <source>
        <dbReference type="WBParaSite" id="ACRNAN_scaffold12774.g13409.t1"/>
    </source>
</evidence>
<proteinExistence type="predicted"/>
<reference evidence="3" key="1">
    <citation type="submission" date="2022-11" db="UniProtKB">
        <authorList>
            <consortium name="WormBaseParasite"/>
        </authorList>
    </citation>
    <scope>IDENTIFICATION</scope>
</reference>
<dbReference type="InterPro" id="IPR024867">
    <property type="entry name" value="NFRKB"/>
</dbReference>
<sequence>EELFREIITKDAYKSLPVESRNYLKRFFPKNHEPNEEEQILDGIFSTDPKFHFGNTIVKMHSKLKAGFFDPDRSSELNNNRKVLYDHYIRHYYMSLLKKLLISRHAIFDQECNIGAGDNIDVDPFRFQIVKKKASKRAIQDRARTRAKRMIQDCKTKVSEAGSSSDDTEEEENPNLNVPTKSYGQSTMYSPTTSKSDLDLHQPVYTKSVKEMLREYRYLKEVEPDCPSLDITDITLEEVYERSGISYQSEKNFATSNRKRFLPIHTPDAAETSFNNPSNKS</sequence>